<dbReference type="InterPro" id="IPR011010">
    <property type="entry name" value="DNA_brk_join_enz"/>
</dbReference>
<sequence>MYQARKLVYQITMATIRKRKRKDGSFGYTAQIRIMRDGQQVYQESQTFDRQQAAKAWASKRETELAEPGAIERANRGGSTLRHIIEHYLEEHEVIRPLGKTKRATLAAIAASWLGDVTDIKLSSQTLVEYAKWRMGKEGGAVQAQTVGNDLSHLGAVLSVARPAWGFEIDAHAMGDARKVLKKLGMVSRSKERDRRPEPGELDKLLEHFFEMQKRKPSSINMPKVMAFAIFSTRRQEEICRIRWADLDKAGKRVLVRDMKNPGQKIGNDVWCHLPDEAMRIIETMPEACDEIFPYNSDSVSASWTRACKIVGVEDLHFHDLRHDGVSRLFEMDWDIPRVASVSGHRDWNSLRRYTHMRGNGDPYQGWKWLDRIIEAPVDLGARVKKRAV</sequence>
<dbReference type="GO" id="GO:0015074">
    <property type="term" value="P:DNA integration"/>
    <property type="evidence" value="ECO:0007669"/>
    <property type="project" value="UniProtKB-KW"/>
</dbReference>
<dbReference type="PANTHER" id="PTHR30349:SF94">
    <property type="entry name" value="INTEGRASE_RECOMBINASE HI_1414-RELATED"/>
    <property type="match status" value="1"/>
</dbReference>
<dbReference type="GO" id="GO:0003677">
    <property type="term" value="F:DNA binding"/>
    <property type="evidence" value="ECO:0007669"/>
    <property type="project" value="InterPro"/>
</dbReference>
<keyword evidence="5" id="KW-1185">Reference proteome</keyword>
<reference evidence="5" key="1">
    <citation type="submission" date="2016-10" db="EMBL/GenBank/DDBJ databases">
        <authorList>
            <person name="Varghese N."/>
            <person name="Submissions S."/>
        </authorList>
    </citation>
    <scope>NUCLEOTIDE SEQUENCE [LARGE SCALE GENOMIC DNA]</scope>
    <source>
        <strain evidence="5">CCM 7469</strain>
    </source>
</reference>
<evidence type="ECO:0000256" key="2">
    <source>
        <dbReference type="ARBA" id="ARBA00023172"/>
    </source>
</evidence>
<protein>
    <submittedName>
        <fullName evidence="4">Phage integrase family protein</fullName>
    </submittedName>
</protein>
<dbReference type="STRING" id="428992.SAMN05216272_101757"/>
<evidence type="ECO:0000256" key="1">
    <source>
        <dbReference type="ARBA" id="ARBA00022908"/>
    </source>
</evidence>
<accession>A0A1G8CUI8</accession>
<evidence type="ECO:0000313" key="4">
    <source>
        <dbReference type="EMBL" id="SDH48630.1"/>
    </source>
</evidence>
<dbReference type="Proteomes" id="UP000199636">
    <property type="component" value="Unassembled WGS sequence"/>
</dbReference>
<dbReference type="PROSITE" id="PS51898">
    <property type="entry name" value="TYR_RECOMBINASE"/>
    <property type="match status" value="1"/>
</dbReference>
<dbReference type="CDD" id="cd00796">
    <property type="entry name" value="INT_Rci_Hp1_C"/>
    <property type="match status" value="1"/>
</dbReference>
<gene>
    <name evidence="4" type="ORF">SAMN05216272_101757</name>
</gene>
<dbReference type="Pfam" id="PF00589">
    <property type="entry name" value="Phage_integrase"/>
    <property type="match status" value="1"/>
</dbReference>
<dbReference type="SUPFAM" id="SSF56349">
    <property type="entry name" value="DNA breaking-rejoining enzymes"/>
    <property type="match status" value="1"/>
</dbReference>
<dbReference type="InterPro" id="IPR002104">
    <property type="entry name" value="Integrase_catalytic"/>
</dbReference>
<dbReference type="InterPro" id="IPR050090">
    <property type="entry name" value="Tyrosine_recombinase_XerCD"/>
</dbReference>
<organism evidence="4 5">
    <name type="scientific">Pseudomonas panipatensis</name>
    <dbReference type="NCBI Taxonomy" id="428992"/>
    <lineage>
        <taxon>Bacteria</taxon>
        <taxon>Pseudomonadati</taxon>
        <taxon>Pseudomonadota</taxon>
        <taxon>Gammaproteobacteria</taxon>
        <taxon>Pseudomonadales</taxon>
        <taxon>Pseudomonadaceae</taxon>
        <taxon>Pseudomonas</taxon>
    </lineage>
</organism>
<dbReference type="AlphaFoldDB" id="A0A1G8CUI8"/>
<dbReference type="EMBL" id="FNDS01000001">
    <property type="protein sequence ID" value="SDH48630.1"/>
    <property type="molecule type" value="Genomic_DNA"/>
</dbReference>
<dbReference type="InterPro" id="IPR013762">
    <property type="entry name" value="Integrase-like_cat_sf"/>
</dbReference>
<evidence type="ECO:0000259" key="3">
    <source>
        <dbReference type="PROSITE" id="PS51898"/>
    </source>
</evidence>
<dbReference type="PANTHER" id="PTHR30349">
    <property type="entry name" value="PHAGE INTEGRASE-RELATED"/>
    <property type="match status" value="1"/>
</dbReference>
<evidence type="ECO:0000313" key="5">
    <source>
        <dbReference type="Proteomes" id="UP000199636"/>
    </source>
</evidence>
<dbReference type="GO" id="GO:0006310">
    <property type="term" value="P:DNA recombination"/>
    <property type="evidence" value="ECO:0007669"/>
    <property type="project" value="UniProtKB-KW"/>
</dbReference>
<proteinExistence type="predicted"/>
<name>A0A1G8CUI8_9PSED</name>
<dbReference type="Gene3D" id="1.10.443.10">
    <property type="entry name" value="Intergrase catalytic core"/>
    <property type="match status" value="1"/>
</dbReference>
<keyword evidence="2" id="KW-0233">DNA recombination</keyword>
<keyword evidence="1" id="KW-0229">DNA integration</keyword>
<feature type="domain" description="Tyr recombinase" evidence="3">
    <location>
        <begin position="191"/>
        <end position="368"/>
    </location>
</feature>